<comment type="caution">
    <text evidence="3">The sequence shown here is derived from an EMBL/GenBank/DDBJ whole genome shotgun (WGS) entry which is preliminary data.</text>
</comment>
<evidence type="ECO:0000313" key="4">
    <source>
        <dbReference type="Proteomes" id="UP000683360"/>
    </source>
</evidence>
<sequence>MNMNTYCMSPNVQQMQIPQSNMQMFNQRSPEFFTGTTSSPFPNMMQPVMQSTMNQGTDTQGIIEALVLKVDKIFEKLTTLDKVNEKLCKFESTMNNLVKNVDKVSKRMDDVEKSMEFVNEQFEISKTDHTTVTSSVSQLQAGFNDMSLDVDNLKSDLSNLHDKHLDLQTRSMRENLVFTGLPLTNETEDTEDLLRQFMRNEMKMDSAIDFHRAHRFGKESSVKDRQNRNLYNTRPIVCRFKNFKDREQVRYAASALKGTHFGVNEQFPKEINDRRKILWPYFKEAKSQKRKVHLKKDRLFIDGAEFIPPDRSDEARMETNERQLYIGRGARPKTTTHGLNNQTRNTGRDPQTKLDDLDDISLENFTFYCKNRKKFSNYRSGGLAFGHKSSLNNYITPIDSNCPFVFWFKICKKLVQLPQDLICGVIYIPPINTLYTADDAISEIEIELHNMYKDSQYVCLFGDFNSRTGTLADFYDIDDFDDTFVNELIDFNEFSEIGILDDLGIPRKRNSQDQTVNTYGRKLISFCKNNNIFILNGRFLSDKVGNPTSRNSSVVDYVMGSANIFHKIVDFEIMQFSNLYSDIHKPIFLQLDCNVKTDMLKENTCIRNNEKYIGKWKHEKSTDFKSNINRDEVNDLLSHILEIHDDISKVDQNSVNEIVTNVTKILLDSAEKTFGVVTKDCSNSKEEYNNKEWFNHDCKNSRRDYRKSLRLYKHYGSNIFKVRLRNSEKMYKKTMDDSVRLYNHDLKKKMKELRMKKPRDFWKIFNKFKRPVNNDIDIKQFYDFFKEMNKDTLNRANIELDNNFDGVNSHSTKLENTGRILMYSTNDENKDTN</sequence>
<dbReference type="SUPFAM" id="SSF56219">
    <property type="entry name" value="DNase I-like"/>
    <property type="match status" value="1"/>
</dbReference>
<protein>
    <recommendedName>
        <fullName evidence="5">Endonuclease/exonuclease/phosphatase domain-containing protein</fullName>
    </recommendedName>
</protein>
<dbReference type="Proteomes" id="UP000683360">
    <property type="component" value="Unassembled WGS sequence"/>
</dbReference>
<dbReference type="PANTHER" id="PTHR11505">
    <property type="entry name" value="L1 TRANSPOSABLE ELEMENT-RELATED"/>
    <property type="match status" value="1"/>
</dbReference>
<keyword evidence="4" id="KW-1185">Reference proteome</keyword>
<dbReference type="Gene3D" id="1.20.1480.30">
    <property type="entry name" value="Designed four-helix bundle protein"/>
    <property type="match status" value="1"/>
</dbReference>
<dbReference type="Gene3D" id="3.60.10.10">
    <property type="entry name" value="Endonuclease/exonuclease/phosphatase"/>
    <property type="match status" value="1"/>
</dbReference>
<dbReference type="Gene3D" id="3.30.70.1820">
    <property type="entry name" value="L1 transposable element, RRM domain"/>
    <property type="match status" value="1"/>
</dbReference>
<dbReference type="EMBL" id="CAJPWZ010002603">
    <property type="protein sequence ID" value="CAG2241909.1"/>
    <property type="molecule type" value="Genomic_DNA"/>
</dbReference>
<gene>
    <name evidence="3" type="ORF">MEDL_54097</name>
</gene>
<feature type="coiled-coil region" evidence="1">
    <location>
        <begin position="94"/>
        <end position="121"/>
    </location>
</feature>
<dbReference type="InterPro" id="IPR004244">
    <property type="entry name" value="Transposase_22"/>
</dbReference>
<name>A0A8S3UD57_MYTED</name>
<accession>A0A8S3UD57</accession>
<dbReference type="InterPro" id="IPR036691">
    <property type="entry name" value="Endo/exonu/phosph_ase_sf"/>
</dbReference>
<reference evidence="3" key="1">
    <citation type="submission" date="2021-03" db="EMBL/GenBank/DDBJ databases">
        <authorList>
            <person name="Bekaert M."/>
        </authorList>
    </citation>
    <scope>NUCLEOTIDE SEQUENCE</scope>
</reference>
<evidence type="ECO:0008006" key="5">
    <source>
        <dbReference type="Google" id="ProtNLM"/>
    </source>
</evidence>
<evidence type="ECO:0000256" key="1">
    <source>
        <dbReference type="SAM" id="Coils"/>
    </source>
</evidence>
<feature type="region of interest" description="Disordered" evidence="2">
    <location>
        <begin position="327"/>
        <end position="353"/>
    </location>
</feature>
<dbReference type="OrthoDB" id="8043718at2759"/>
<evidence type="ECO:0000256" key="2">
    <source>
        <dbReference type="SAM" id="MobiDB-lite"/>
    </source>
</evidence>
<feature type="compositionally biased region" description="Polar residues" evidence="2">
    <location>
        <begin position="333"/>
        <end position="345"/>
    </location>
</feature>
<evidence type="ECO:0000313" key="3">
    <source>
        <dbReference type="EMBL" id="CAG2241909.1"/>
    </source>
</evidence>
<dbReference type="AlphaFoldDB" id="A0A8S3UD57"/>
<keyword evidence="1" id="KW-0175">Coiled coil</keyword>
<proteinExistence type="predicted"/>
<organism evidence="3 4">
    <name type="scientific">Mytilus edulis</name>
    <name type="common">Blue mussel</name>
    <dbReference type="NCBI Taxonomy" id="6550"/>
    <lineage>
        <taxon>Eukaryota</taxon>
        <taxon>Metazoa</taxon>
        <taxon>Spiralia</taxon>
        <taxon>Lophotrochozoa</taxon>
        <taxon>Mollusca</taxon>
        <taxon>Bivalvia</taxon>
        <taxon>Autobranchia</taxon>
        <taxon>Pteriomorphia</taxon>
        <taxon>Mytilida</taxon>
        <taxon>Mytiloidea</taxon>
        <taxon>Mytilidae</taxon>
        <taxon>Mytilinae</taxon>
        <taxon>Mytilus</taxon>
    </lineage>
</organism>